<comment type="similarity">
    <text evidence="3">Belongs to the long-chain O-acyltransferase family.</text>
</comment>
<keyword evidence="5" id="KW-0444">Lipid biosynthesis</keyword>
<evidence type="ECO:0000256" key="3">
    <source>
        <dbReference type="ARBA" id="ARBA00009587"/>
    </source>
</evidence>
<evidence type="ECO:0000259" key="13">
    <source>
        <dbReference type="Pfam" id="PF06974"/>
    </source>
</evidence>
<evidence type="ECO:0000256" key="8">
    <source>
        <dbReference type="ARBA" id="ARBA00023098"/>
    </source>
</evidence>
<dbReference type="Pfam" id="PF03007">
    <property type="entry name" value="WS_DGAT_cat"/>
    <property type="match status" value="1"/>
</dbReference>
<dbReference type="Gene3D" id="3.30.559.10">
    <property type="entry name" value="Chloramphenicol acetyltransferase-like domain"/>
    <property type="match status" value="1"/>
</dbReference>
<evidence type="ECO:0000256" key="9">
    <source>
        <dbReference type="ARBA" id="ARBA00023315"/>
    </source>
</evidence>
<dbReference type="GO" id="GO:0006071">
    <property type="term" value="P:glycerol metabolic process"/>
    <property type="evidence" value="ECO:0007669"/>
    <property type="project" value="UniProtKB-KW"/>
</dbReference>
<dbReference type="GO" id="GO:0019432">
    <property type="term" value="P:triglyceride biosynthetic process"/>
    <property type="evidence" value="ECO:0007669"/>
    <property type="project" value="UniProtKB-UniPathway"/>
</dbReference>
<accession>A0A2T0TTI1</accession>
<evidence type="ECO:0000256" key="5">
    <source>
        <dbReference type="ARBA" id="ARBA00022516"/>
    </source>
</evidence>
<dbReference type="PANTHER" id="PTHR31650">
    <property type="entry name" value="O-ACYLTRANSFERASE (WSD1-LIKE) FAMILY PROTEIN"/>
    <property type="match status" value="1"/>
</dbReference>
<comment type="catalytic activity">
    <reaction evidence="10">
        <text>an acyl-CoA + a 1,2-diacyl-sn-glycerol = a triacyl-sn-glycerol + CoA</text>
        <dbReference type="Rhea" id="RHEA:10868"/>
        <dbReference type="ChEBI" id="CHEBI:17815"/>
        <dbReference type="ChEBI" id="CHEBI:57287"/>
        <dbReference type="ChEBI" id="CHEBI:58342"/>
        <dbReference type="ChEBI" id="CHEBI:64615"/>
        <dbReference type="EC" id="2.3.1.20"/>
    </reaction>
</comment>
<dbReference type="InterPro" id="IPR045034">
    <property type="entry name" value="O-acyltransferase_WSD1-like"/>
</dbReference>
<sequence length="421" mass="44561">MDVPLTAEDRAILALEDAHLVGHTATVVHLPAGAPDLRQLRDAVTRRLPDAPRLTWRLSGTSDEPVWRSGEVDVAAHVRAVDAAAPLDDPGLRTELARLFGQHLDRSRPLWRMDVVGPVAGGGAVLVWRVHHALADGGTVVRLAEDVLWDPATPDPGGQGSGSPEAGTPGGDPVRSSLAGVLTGELLPGLRRSPFDAEVGRGREVALAVTSMSALHEAARGLAGATVNDAVLAVVAGALRRWLEHRHGPVHGLRVKVPVTMHHDGDRAGNRDSWFRVDLPVDEPDPVARLAAVRRETAQRKARHDAQELDELADRMARFSPRLAAWSQRLQRSGRSFALNVSNVRGPARAVTVLGAPVGAVQPLVEVAQHHALRVAVLSVADRLGFGLVADPSVVGDLDVLAAAVEQEAAGFPHARGGGRG</sequence>
<gene>
    <name evidence="14" type="ORF">LY71_10786</name>
</gene>
<keyword evidence="7" id="KW-0319">Glycerol metabolism</keyword>
<evidence type="ECO:0000259" key="12">
    <source>
        <dbReference type="Pfam" id="PF03007"/>
    </source>
</evidence>
<evidence type="ECO:0000256" key="1">
    <source>
        <dbReference type="ARBA" id="ARBA00004771"/>
    </source>
</evidence>
<dbReference type="SUPFAM" id="SSF52777">
    <property type="entry name" value="CoA-dependent acyltransferases"/>
    <property type="match status" value="1"/>
</dbReference>
<evidence type="ECO:0000256" key="11">
    <source>
        <dbReference type="SAM" id="MobiDB-lite"/>
    </source>
</evidence>
<keyword evidence="6 14" id="KW-0808">Transferase</keyword>
<protein>
    <recommendedName>
        <fullName evidence="4">diacylglycerol O-acyltransferase</fullName>
        <ecNumber evidence="4">2.3.1.20</ecNumber>
    </recommendedName>
</protein>
<evidence type="ECO:0000256" key="2">
    <source>
        <dbReference type="ARBA" id="ARBA00005189"/>
    </source>
</evidence>
<keyword evidence="9 14" id="KW-0012">Acyltransferase</keyword>
<feature type="region of interest" description="Disordered" evidence="11">
    <location>
        <begin position="150"/>
        <end position="177"/>
    </location>
</feature>
<dbReference type="UniPathway" id="UPA00282"/>
<dbReference type="PANTHER" id="PTHR31650:SF1">
    <property type="entry name" value="WAX ESTER SYNTHASE_DIACYLGLYCEROL ACYLTRANSFERASE 4-RELATED"/>
    <property type="match status" value="1"/>
</dbReference>
<dbReference type="InterPro" id="IPR004255">
    <property type="entry name" value="O-acyltransferase_WSD1_N"/>
</dbReference>
<dbReference type="Pfam" id="PF06974">
    <property type="entry name" value="WS_DGAT_C"/>
    <property type="match status" value="1"/>
</dbReference>
<evidence type="ECO:0000256" key="7">
    <source>
        <dbReference type="ARBA" id="ARBA00022798"/>
    </source>
</evidence>
<evidence type="ECO:0000256" key="6">
    <source>
        <dbReference type="ARBA" id="ARBA00022679"/>
    </source>
</evidence>
<comment type="pathway">
    <text evidence="2">Lipid metabolism.</text>
</comment>
<dbReference type="GO" id="GO:0004144">
    <property type="term" value="F:diacylglycerol O-acyltransferase activity"/>
    <property type="evidence" value="ECO:0007669"/>
    <property type="project" value="UniProtKB-EC"/>
</dbReference>
<dbReference type="GO" id="GO:0005886">
    <property type="term" value="C:plasma membrane"/>
    <property type="evidence" value="ECO:0007669"/>
    <property type="project" value="TreeGrafter"/>
</dbReference>
<organism evidence="14 15">
    <name type="scientific">Geodermatophilus tzadiensis</name>
    <dbReference type="NCBI Taxonomy" id="1137988"/>
    <lineage>
        <taxon>Bacteria</taxon>
        <taxon>Bacillati</taxon>
        <taxon>Actinomycetota</taxon>
        <taxon>Actinomycetes</taxon>
        <taxon>Geodermatophilales</taxon>
        <taxon>Geodermatophilaceae</taxon>
        <taxon>Geodermatophilus</taxon>
    </lineage>
</organism>
<dbReference type="AlphaFoldDB" id="A0A2T0TTI1"/>
<comment type="pathway">
    <text evidence="1">Glycerolipid metabolism; triacylglycerol biosynthesis.</text>
</comment>
<keyword evidence="8" id="KW-0443">Lipid metabolism</keyword>
<dbReference type="Proteomes" id="UP000239210">
    <property type="component" value="Unassembled WGS sequence"/>
</dbReference>
<evidence type="ECO:0000256" key="10">
    <source>
        <dbReference type="ARBA" id="ARBA00048109"/>
    </source>
</evidence>
<dbReference type="EC" id="2.3.1.20" evidence="4"/>
<dbReference type="RefSeq" id="WP_170121311.1">
    <property type="nucleotide sequence ID" value="NZ_PVTG01000007.1"/>
</dbReference>
<dbReference type="EMBL" id="PVTG01000007">
    <property type="protein sequence ID" value="PRY49004.1"/>
    <property type="molecule type" value="Genomic_DNA"/>
</dbReference>
<evidence type="ECO:0000313" key="14">
    <source>
        <dbReference type="EMBL" id="PRY49004.1"/>
    </source>
</evidence>
<dbReference type="GO" id="GO:0071731">
    <property type="term" value="P:response to nitric oxide"/>
    <property type="evidence" value="ECO:0007669"/>
    <property type="project" value="TreeGrafter"/>
</dbReference>
<proteinExistence type="inferred from homology"/>
<dbReference type="GO" id="GO:0001666">
    <property type="term" value="P:response to hypoxia"/>
    <property type="evidence" value="ECO:0007669"/>
    <property type="project" value="TreeGrafter"/>
</dbReference>
<keyword evidence="15" id="KW-1185">Reference proteome</keyword>
<dbReference type="InterPro" id="IPR023213">
    <property type="entry name" value="CAT-like_dom_sf"/>
</dbReference>
<name>A0A2T0TTI1_9ACTN</name>
<evidence type="ECO:0000313" key="15">
    <source>
        <dbReference type="Proteomes" id="UP000239210"/>
    </source>
</evidence>
<evidence type="ECO:0000256" key="4">
    <source>
        <dbReference type="ARBA" id="ARBA00013244"/>
    </source>
</evidence>
<dbReference type="GO" id="GO:0051701">
    <property type="term" value="P:biological process involved in interaction with host"/>
    <property type="evidence" value="ECO:0007669"/>
    <property type="project" value="TreeGrafter"/>
</dbReference>
<feature type="domain" description="O-acyltransferase WSD1-like N-terminal" evidence="12">
    <location>
        <begin position="5"/>
        <end position="157"/>
    </location>
</feature>
<reference evidence="14 15" key="1">
    <citation type="submission" date="2018-03" db="EMBL/GenBank/DDBJ databases">
        <title>Genomic Encyclopedia of Archaeal and Bacterial Type Strains, Phase II (KMG-II): from individual species to whole genera.</title>
        <authorList>
            <person name="Goeker M."/>
        </authorList>
    </citation>
    <scope>NUCLEOTIDE SEQUENCE [LARGE SCALE GENOMIC DNA]</scope>
    <source>
        <strain evidence="14 15">DSM 45416</strain>
    </source>
</reference>
<comment type="caution">
    <text evidence="14">The sequence shown here is derived from an EMBL/GenBank/DDBJ whole genome shotgun (WGS) entry which is preliminary data.</text>
</comment>
<dbReference type="InterPro" id="IPR009721">
    <property type="entry name" value="O-acyltransferase_WSD1_C"/>
</dbReference>
<feature type="domain" description="O-acyltransferase WSD1 C-terminal" evidence="13">
    <location>
        <begin position="269"/>
        <end position="408"/>
    </location>
</feature>